<evidence type="ECO:0000313" key="2">
    <source>
        <dbReference type="Proteomes" id="UP000095287"/>
    </source>
</evidence>
<feature type="compositionally biased region" description="Basic and acidic residues" evidence="1">
    <location>
        <begin position="112"/>
        <end position="121"/>
    </location>
</feature>
<dbReference type="Proteomes" id="UP000095287">
    <property type="component" value="Unplaced"/>
</dbReference>
<feature type="region of interest" description="Disordered" evidence="1">
    <location>
        <begin position="112"/>
        <end position="134"/>
    </location>
</feature>
<evidence type="ECO:0000313" key="3">
    <source>
        <dbReference type="WBParaSite" id="L893_g13683.t1"/>
    </source>
</evidence>
<feature type="region of interest" description="Disordered" evidence="1">
    <location>
        <begin position="1"/>
        <end position="74"/>
    </location>
</feature>
<feature type="compositionally biased region" description="Low complexity" evidence="1">
    <location>
        <begin position="122"/>
        <end position="131"/>
    </location>
</feature>
<dbReference type="WBParaSite" id="L893_g13683.t1">
    <property type="protein sequence ID" value="L893_g13683.t1"/>
    <property type="gene ID" value="L893_g13683"/>
</dbReference>
<sequence>MNATKSLRPPRKSLSRASANLSLDPLSESPPPVDRRPLSRKSRSRSLMQRFTRRISSRHRSQEDLDMNSNASTVSCDRSDKVAEGYIVKVSSQGGRRSCSEKLSRFSRSCDHLTDASHDEGTSSSSGYRTSTENHVRFRKSGAVEKRLKKTANLLFGSGWNLATSSSQSGWFLDALFKT</sequence>
<protein>
    <submittedName>
        <fullName evidence="3">SUN1</fullName>
    </submittedName>
</protein>
<dbReference type="AlphaFoldDB" id="A0A1I7Y8A1"/>
<keyword evidence="2" id="KW-1185">Reference proteome</keyword>
<organism evidence="2 3">
    <name type="scientific">Steinernema glaseri</name>
    <dbReference type="NCBI Taxonomy" id="37863"/>
    <lineage>
        <taxon>Eukaryota</taxon>
        <taxon>Metazoa</taxon>
        <taxon>Ecdysozoa</taxon>
        <taxon>Nematoda</taxon>
        <taxon>Chromadorea</taxon>
        <taxon>Rhabditida</taxon>
        <taxon>Tylenchina</taxon>
        <taxon>Panagrolaimomorpha</taxon>
        <taxon>Strongyloidoidea</taxon>
        <taxon>Steinernematidae</taxon>
        <taxon>Steinernema</taxon>
    </lineage>
</organism>
<proteinExistence type="predicted"/>
<name>A0A1I7Y8A1_9BILA</name>
<reference evidence="3" key="1">
    <citation type="submission" date="2016-11" db="UniProtKB">
        <authorList>
            <consortium name="WormBaseParasite"/>
        </authorList>
    </citation>
    <scope>IDENTIFICATION</scope>
</reference>
<accession>A0A1I7Y8A1</accession>
<evidence type="ECO:0000256" key="1">
    <source>
        <dbReference type="SAM" id="MobiDB-lite"/>
    </source>
</evidence>